<dbReference type="RefSeq" id="WP_045054568.1">
    <property type="nucleotide sequence ID" value="NZ_CAWMDP010000042.1"/>
</dbReference>
<dbReference type="NCBIfam" id="TIGR02913">
    <property type="entry name" value="HAF_rpt"/>
    <property type="match status" value="2"/>
</dbReference>
<protein>
    <recommendedName>
        <fullName evidence="4">PEP-CTERM protein-sorting domain-containing protein</fullName>
    </recommendedName>
</protein>
<evidence type="ECO:0000313" key="3">
    <source>
        <dbReference type="Proteomes" id="UP000032452"/>
    </source>
</evidence>
<name>A0A0D8ZX28_9CYAN</name>
<accession>A0A0D8ZX28</accession>
<organism evidence="2 3">
    <name type="scientific">Aliterella atlantica CENA595</name>
    <dbReference type="NCBI Taxonomy" id="1618023"/>
    <lineage>
        <taxon>Bacteria</taxon>
        <taxon>Bacillati</taxon>
        <taxon>Cyanobacteriota</taxon>
        <taxon>Cyanophyceae</taxon>
        <taxon>Chroococcidiopsidales</taxon>
        <taxon>Aliterellaceae</taxon>
        <taxon>Aliterella</taxon>
    </lineage>
</organism>
<dbReference type="Proteomes" id="UP000032452">
    <property type="component" value="Unassembled WGS sequence"/>
</dbReference>
<feature type="chain" id="PRO_5002337485" description="PEP-CTERM protein-sorting domain-containing protein" evidence="1">
    <location>
        <begin position="30"/>
        <end position="383"/>
    </location>
</feature>
<feature type="signal peptide" evidence="1">
    <location>
        <begin position="1"/>
        <end position="29"/>
    </location>
</feature>
<reference evidence="2 3" key="1">
    <citation type="submission" date="2015-02" db="EMBL/GenBank/DDBJ databases">
        <title>Draft genome of a novel marine cyanobacterium (Chroococcales) isolated from South Atlantic Ocean.</title>
        <authorList>
            <person name="Rigonato J."/>
            <person name="Alvarenga D.O."/>
            <person name="Branco L.H."/>
            <person name="Varani A.M."/>
            <person name="Brandini F.P."/>
            <person name="Fiore M.F."/>
        </authorList>
    </citation>
    <scope>NUCLEOTIDE SEQUENCE [LARGE SCALE GENOMIC DNA]</scope>
    <source>
        <strain evidence="2 3">CENA595</strain>
    </source>
</reference>
<dbReference type="OrthoDB" id="518002at2"/>
<evidence type="ECO:0008006" key="4">
    <source>
        <dbReference type="Google" id="ProtNLM"/>
    </source>
</evidence>
<comment type="caution">
    <text evidence="2">The sequence shown here is derived from an EMBL/GenBank/DDBJ whole genome shotgun (WGS) entry which is preliminary data.</text>
</comment>
<dbReference type="InterPro" id="IPR014262">
    <property type="entry name" value="HAF_rpt"/>
</dbReference>
<dbReference type="InterPro" id="IPR013424">
    <property type="entry name" value="Ice-binding_C"/>
</dbReference>
<dbReference type="PATRIC" id="fig|1618023.3.peg.3811"/>
<evidence type="ECO:0000256" key="1">
    <source>
        <dbReference type="SAM" id="SignalP"/>
    </source>
</evidence>
<sequence>MKANNTQLSLVITTLALAINTSFSQSASAATLYSVLDLGVVSGIDTVDAIDVNDLGQVLGESGNIEDGPITFRTVPNRPINPATDIVEVRADDVTFSKDLNNSGQVVGIILGGSRTTSGFITEPNGLITTGLFPIQEVVAINNLGQAIGSSSFCISFDCRIRGSEPIRINPDGTTSSLFALDREAANGRLSGGAINDLGQVATSSYRSAPNSQINPETDDIGSLGGGGTSGLDINNLGQVVGSSTTTSGETRAFRTTANSAINLETDDLGTLGGNDSVANAINELGQVVGYSELANGDVRAFLFDENTMFDLNDLVAGDVDFTFTEAVGINESGQIAVNGFFGNDSQNSRAFLLTPVPEPTSMLGVLAFGAGAGILRRRAKRV</sequence>
<keyword evidence="3" id="KW-1185">Reference proteome</keyword>
<dbReference type="EMBL" id="JYON01000009">
    <property type="protein sequence ID" value="KJH71766.1"/>
    <property type="molecule type" value="Genomic_DNA"/>
</dbReference>
<proteinExistence type="predicted"/>
<dbReference type="NCBIfam" id="TIGR02595">
    <property type="entry name" value="PEP_CTERM"/>
    <property type="match status" value="1"/>
</dbReference>
<gene>
    <name evidence="2" type="ORF">UH38_10240</name>
</gene>
<keyword evidence="1" id="KW-0732">Signal</keyword>
<evidence type="ECO:0000313" key="2">
    <source>
        <dbReference type="EMBL" id="KJH71766.1"/>
    </source>
</evidence>
<dbReference type="AlphaFoldDB" id="A0A0D8ZX28"/>